<dbReference type="InterPro" id="IPR020843">
    <property type="entry name" value="ER"/>
</dbReference>
<accession>A0AAN7U959</accession>
<dbReference type="FunFam" id="3.40.50.720:FF:000121">
    <property type="entry name" value="Prostaglandin reductase 2"/>
    <property type="match status" value="1"/>
</dbReference>
<proteinExistence type="predicted"/>
<dbReference type="EMBL" id="JAWHQM010000001">
    <property type="protein sequence ID" value="KAK5624339.1"/>
    <property type="molecule type" value="Genomic_DNA"/>
</dbReference>
<keyword evidence="6" id="KW-1185">Reference proteome</keyword>
<dbReference type="CDD" id="cd05288">
    <property type="entry name" value="PGDH"/>
    <property type="match status" value="1"/>
</dbReference>
<dbReference type="SUPFAM" id="SSF50129">
    <property type="entry name" value="GroES-like"/>
    <property type="match status" value="1"/>
</dbReference>
<keyword evidence="1" id="KW-0560">Oxidoreductase</keyword>
<dbReference type="GO" id="GO:0016628">
    <property type="term" value="F:oxidoreductase activity, acting on the CH-CH group of donors, NAD or NADP as acceptor"/>
    <property type="evidence" value="ECO:0007669"/>
    <property type="project" value="InterPro"/>
</dbReference>
<dbReference type="AlphaFoldDB" id="A0AAN7U959"/>
<sequence>MKYLSRSFFLSSRSYGSTIDEGFIDVCSFALSSRFIQRIRTLVAMARENKKFVLAQPAKHDFIPGETFRLEKGIAPTEDDLKDGQILVEALYLSLDPGARYWLNDSPSSLVQRGDTMYGFTVSRVIASKNGLVKEGDIVTASSGWAEVAIVEEPNFSKAEVPKGGQLTDLLGVLGVTGITAYIGLDKIGKPQAGETVVVSAAAGATGSVVGQIAKLRGCRVVGIAGSDEKCAWLTSELGFDTALNYKKDTFKNDLAEATPNQIDVFWDNVGGEILDEALLHAKQNARFVICGAITTYNNPKDAKGVYNLAAVLLKSIRMEGFNVFNFVQDWPDARKALGGWLADGKLKRRDTIVQGGLEKAEYAFKDLFEGKNRGKLLVEIKPAEQDE</sequence>
<dbReference type="Pfam" id="PF00107">
    <property type="entry name" value="ADH_zinc_N"/>
    <property type="match status" value="1"/>
</dbReference>
<evidence type="ECO:0000256" key="3">
    <source>
        <dbReference type="ARBA" id="ARBA00083301"/>
    </source>
</evidence>
<dbReference type="InterPro" id="IPR045010">
    <property type="entry name" value="MDR_fam"/>
</dbReference>
<dbReference type="SMART" id="SM00829">
    <property type="entry name" value="PKS_ER"/>
    <property type="match status" value="1"/>
</dbReference>
<evidence type="ECO:0000256" key="1">
    <source>
        <dbReference type="ARBA" id="ARBA00023002"/>
    </source>
</evidence>
<protein>
    <recommendedName>
        <fullName evidence="2">Dehydrogenase FUB6</fullName>
    </recommendedName>
    <alternativeName>
        <fullName evidence="3">Fusaric acid biosynthesis protein 6</fullName>
    </alternativeName>
</protein>
<name>A0AAN7U959_9PEZI</name>
<evidence type="ECO:0000313" key="5">
    <source>
        <dbReference type="EMBL" id="KAK5624339.1"/>
    </source>
</evidence>
<dbReference type="InterPro" id="IPR011032">
    <property type="entry name" value="GroES-like_sf"/>
</dbReference>
<feature type="domain" description="Enoyl reductase (ER)" evidence="4">
    <location>
        <begin position="65"/>
        <end position="379"/>
    </location>
</feature>
<dbReference type="PANTHER" id="PTHR43205">
    <property type="entry name" value="PROSTAGLANDIN REDUCTASE"/>
    <property type="match status" value="1"/>
</dbReference>
<reference evidence="5 6" key="1">
    <citation type="submission" date="2023-10" db="EMBL/GenBank/DDBJ databases">
        <title>Draft genome sequence of Xylaria bambusicola isolate GMP-LS, the root and basal stem rot pathogen of sugarcane in Indonesia.</title>
        <authorList>
            <person name="Selvaraj P."/>
            <person name="Muralishankar V."/>
            <person name="Muruganantham S."/>
            <person name="Sp S."/>
            <person name="Haryani S."/>
            <person name="Lau K.J.X."/>
            <person name="Naqvi N.I."/>
        </authorList>
    </citation>
    <scope>NUCLEOTIDE SEQUENCE [LARGE SCALE GENOMIC DNA]</scope>
    <source>
        <strain evidence="5">GMP-LS</strain>
    </source>
</reference>
<comment type="caution">
    <text evidence="5">The sequence shown here is derived from an EMBL/GenBank/DDBJ whole genome shotgun (WGS) entry which is preliminary data.</text>
</comment>
<evidence type="ECO:0000259" key="4">
    <source>
        <dbReference type="SMART" id="SM00829"/>
    </source>
</evidence>
<dbReference type="InterPro" id="IPR036291">
    <property type="entry name" value="NAD(P)-bd_dom_sf"/>
</dbReference>
<evidence type="ECO:0000256" key="2">
    <source>
        <dbReference type="ARBA" id="ARBA00069006"/>
    </source>
</evidence>
<dbReference type="Proteomes" id="UP001305414">
    <property type="component" value="Unassembled WGS sequence"/>
</dbReference>
<dbReference type="Pfam" id="PF16884">
    <property type="entry name" value="ADH_N_2"/>
    <property type="match status" value="1"/>
</dbReference>
<dbReference type="Gene3D" id="3.40.50.720">
    <property type="entry name" value="NAD(P)-binding Rossmann-like Domain"/>
    <property type="match status" value="1"/>
</dbReference>
<dbReference type="SUPFAM" id="SSF51735">
    <property type="entry name" value="NAD(P)-binding Rossmann-fold domains"/>
    <property type="match status" value="1"/>
</dbReference>
<dbReference type="Gene3D" id="3.90.180.10">
    <property type="entry name" value="Medium-chain alcohol dehydrogenases, catalytic domain"/>
    <property type="match status" value="1"/>
</dbReference>
<organism evidence="5 6">
    <name type="scientific">Xylaria bambusicola</name>
    <dbReference type="NCBI Taxonomy" id="326684"/>
    <lineage>
        <taxon>Eukaryota</taxon>
        <taxon>Fungi</taxon>
        <taxon>Dikarya</taxon>
        <taxon>Ascomycota</taxon>
        <taxon>Pezizomycotina</taxon>
        <taxon>Sordariomycetes</taxon>
        <taxon>Xylariomycetidae</taxon>
        <taxon>Xylariales</taxon>
        <taxon>Xylariaceae</taxon>
        <taxon>Xylaria</taxon>
    </lineage>
</organism>
<dbReference type="InterPro" id="IPR041694">
    <property type="entry name" value="ADH_N_2"/>
</dbReference>
<evidence type="ECO:0000313" key="6">
    <source>
        <dbReference type="Proteomes" id="UP001305414"/>
    </source>
</evidence>
<dbReference type="InterPro" id="IPR013149">
    <property type="entry name" value="ADH-like_C"/>
</dbReference>
<gene>
    <name evidence="5" type="ORF">RRF57_000055</name>
</gene>
<dbReference type="PANTHER" id="PTHR43205:SF42">
    <property type="entry name" value="ALCOHOL DEHYDROGENASE, ZINC-CONTAINING (AFU_ORTHOLOGUE AFUA_7G04530)"/>
    <property type="match status" value="1"/>
</dbReference>